<evidence type="ECO:0000313" key="3">
    <source>
        <dbReference type="EMBL" id="CAD5121692.1"/>
    </source>
</evidence>
<evidence type="ECO:0000256" key="2">
    <source>
        <dbReference type="SAM" id="Phobius"/>
    </source>
</evidence>
<dbReference type="AlphaFoldDB" id="A0A7I8W206"/>
<feature type="compositionally biased region" description="Basic residues" evidence="1">
    <location>
        <begin position="297"/>
        <end position="310"/>
    </location>
</feature>
<keyword evidence="4" id="KW-1185">Reference proteome</keyword>
<evidence type="ECO:0000313" key="4">
    <source>
        <dbReference type="Proteomes" id="UP000549394"/>
    </source>
</evidence>
<evidence type="ECO:0000256" key="1">
    <source>
        <dbReference type="SAM" id="MobiDB-lite"/>
    </source>
</evidence>
<feature type="region of interest" description="Disordered" evidence="1">
    <location>
        <begin position="1"/>
        <end position="22"/>
    </location>
</feature>
<keyword evidence="2" id="KW-0472">Membrane</keyword>
<sequence>MFVGARAVVSRSKAEPPSPNSHVSTKFFRNRKEEEEKCHCYCPCVWGVFFAILVGLFMMGAGAIMCSADEISDVLNVINSTISERDKVLLVKFNKIRIAGSVAIGTGIFVCVVAIVVVCDIREKKLYIRIEEEKREKEKIKRPDMYDVVINEFRRKKSRSIGERSPSTSSGGVFEKFRRLSTSSISKRSTSSITNALKSLHTFAELDAGGLRPITPAEAKHLLTPPFVQSPLYSTERSSSDRLETGIHVERTAHFEKQDEIIPQSDESDPKLQDMDSERPKNLPNIQTVVVQEAPNAKKKKKKKKRRKKIRETNIDKV</sequence>
<organism evidence="3 4">
    <name type="scientific">Dimorphilus gyrociliatus</name>
    <dbReference type="NCBI Taxonomy" id="2664684"/>
    <lineage>
        <taxon>Eukaryota</taxon>
        <taxon>Metazoa</taxon>
        <taxon>Spiralia</taxon>
        <taxon>Lophotrochozoa</taxon>
        <taxon>Annelida</taxon>
        <taxon>Polychaeta</taxon>
        <taxon>Polychaeta incertae sedis</taxon>
        <taxon>Dinophilidae</taxon>
        <taxon>Dimorphilus</taxon>
    </lineage>
</organism>
<feature type="transmembrane region" description="Helical" evidence="2">
    <location>
        <begin position="40"/>
        <end position="65"/>
    </location>
</feature>
<gene>
    <name evidence="3" type="ORF">DGYR_LOCUS9606</name>
</gene>
<name>A0A7I8W206_9ANNE</name>
<keyword evidence="2" id="KW-1133">Transmembrane helix</keyword>
<accession>A0A7I8W206</accession>
<reference evidence="3 4" key="1">
    <citation type="submission" date="2020-08" db="EMBL/GenBank/DDBJ databases">
        <authorList>
            <person name="Hejnol A."/>
        </authorList>
    </citation>
    <scope>NUCLEOTIDE SEQUENCE [LARGE SCALE GENOMIC DNA]</scope>
</reference>
<keyword evidence="2" id="KW-0812">Transmembrane</keyword>
<feature type="transmembrane region" description="Helical" evidence="2">
    <location>
        <begin position="98"/>
        <end position="119"/>
    </location>
</feature>
<comment type="caution">
    <text evidence="3">The sequence shown here is derived from an EMBL/GenBank/DDBJ whole genome shotgun (WGS) entry which is preliminary data.</text>
</comment>
<feature type="compositionally biased region" description="Basic and acidic residues" evidence="1">
    <location>
        <begin position="251"/>
        <end position="260"/>
    </location>
</feature>
<dbReference type="EMBL" id="CAJFCJ010000014">
    <property type="protein sequence ID" value="CAD5121692.1"/>
    <property type="molecule type" value="Genomic_DNA"/>
</dbReference>
<dbReference type="Proteomes" id="UP000549394">
    <property type="component" value="Unassembled WGS sequence"/>
</dbReference>
<proteinExistence type="predicted"/>
<feature type="compositionally biased region" description="Basic and acidic residues" evidence="1">
    <location>
        <begin position="268"/>
        <end position="281"/>
    </location>
</feature>
<feature type="region of interest" description="Disordered" evidence="1">
    <location>
        <begin position="251"/>
        <end position="318"/>
    </location>
</feature>
<protein>
    <submittedName>
        <fullName evidence="3">Uncharacterized protein</fullName>
    </submittedName>
</protein>